<protein>
    <submittedName>
        <fullName evidence="1">Uncharacterized protein</fullName>
    </submittedName>
</protein>
<proteinExistence type="predicted"/>
<accession>A0A562K2R5</accession>
<dbReference type="AlphaFoldDB" id="A0A562K2R5"/>
<reference evidence="1 2" key="1">
    <citation type="journal article" date="2015" name="Stand. Genomic Sci.">
        <title>Genomic Encyclopedia of Bacterial and Archaeal Type Strains, Phase III: the genomes of soil and plant-associated and newly described type strains.</title>
        <authorList>
            <person name="Whitman W.B."/>
            <person name="Woyke T."/>
            <person name="Klenk H.P."/>
            <person name="Zhou Y."/>
            <person name="Lilburn T.G."/>
            <person name="Beck B.J."/>
            <person name="De Vos P."/>
            <person name="Vandamme P."/>
            <person name="Eisen J.A."/>
            <person name="Garrity G."/>
            <person name="Hugenholtz P."/>
            <person name="Kyrpides N.C."/>
        </authorList>
    </citation>
    <scope>NUCLEOTIDE SEQUENCE [LARGE SCALE GENOMIC DNA]</scope>
    <source>
        <strain evidence="1 2">CGMCC 1.10115</strain>
    </source>
</reference>
<gene>
    <name evidence="1" type="ORF">IQ19_00967</name>
</gene>
<keyword evidence="2" id="KW-1185">Reference proteome</keyword>
<dbReference type="EMBL" id="VLKI01000002">
    <property type="protein sequence ID" value="TWH89720.1"/>
    <property type="molecule type" value="Genomic_DNA"/>
</dbReference>
<evidence type="ECO:0000313" key="1">
    <source>
        <dbReference type="EMBL" id="TWH89720.1"/>
    </source>
</evidence>
<dbReference type="Proteomes" id="UP000318667">
    <property type="component" value="Unassembled WGS sequence"/>
</dbReference>
<comment type="caution">
    <text evidence="1">The sequence shown here is derived from an EMBL/GenBank/DDBJ whole genome shotgun (WGS) entry which is preliminary data.</text>
</comment>
<sequence length="119" mass="13942">MNEVEMKVLPSFKEEECSIIFSFHFKNGHQKIGEAVICTCSEAFLTARNGMKEFNFSAMSGKSQDLQSTIAYFKEFQIVEEYKRASFRKILEFLKIIGIKKFMYQQQMQIFHMETEAPV</sequence>
<evidence type="ECO:0000313" key="2">
    <source>
        <dbReference type="Proteomes" id="UP000318667"/>
    </source>
</evidence>
<dbReference type="GeneID" id="65402229"/>
<organism evidence="1 2">
    <name type="scientific">Cytobacillus oceanisediminis</name>
    <dbReference type="NCBI Taxonomy" id="665099"/>
    <lineage>
        <taxon>Bacteria</taxon>
        <taxon>Bacillati</taxon>
        <taxon>Bacillota</taxon>
        <taxon>Bacilli</taxon>
        <taxon>Bacillales</taxon>
        <taxon>Bacillaceae</taxon>
        <taxon>Cytobacillus</taxon>
    </lineage>
</organism>
<dbReference type="RefSeq" id="WP_144540414.1">
    <property type="nucleotide sequence ID" value="NZ_CBCSDC010000010.1"/>
</dbReference>
<name>A0A562K2R5_9BACI</name>
<dbReference type="OrthoDB" id="2904385at2"/>